<gene>
    <name evidence="1" type="ORF">PHYPA_009626</name>
</gene>
<name>A0A2K1KHJ0_PHYPA</name>
<dbReference type="Gramene" id="Pp3c6_29160V3.1">
    <property type="protein sequence ID" value="PAC:32977952.CDS.1"/>
    <property type="gene ID" value="Pp3c6_29160"/>
</dbReference>
<evidence type="ECO:0000313" key="1">
    <source>
        <dbReference type="EMBL" id="PNR53250.1"/>
    </source>
</evidence>
<reference evidence="2" key="3">
    <citation type="submission" date="2020-12" db="UniProtKB">
        <authorList>
            <consortium name="EnsemblPlants"/>
        </authorList>
    </citation>
    <scope>IDENTIFICATION</scope>
</reference>
<dbReference type="AlphaFoldDB" id="A0A2K1KHJ0"/>
<evidence type="ECO:0000313" key="3">
    <source>
        <dbReference type="Proteomes" id="UP000006727"/>
    </source>
</evidence>
<protein>
    <submittedName>
        <fullName evidence="1 2">Uncharacterized protein</fullName>
    </submittedName>
</protein>
<reference evidence="1 3" key="2">
    <citation type="journal article" date="2018" name="Plant J.">
        <title>The Physcomitrella patens chromosome-scale assembly reveals moss genome structure and evolution.</title>
        <authorList>
            <person name="Lang D."/>
            <person name="Ullrich K.K."/>
            <person name="Murat F."/>
            <person name="Fuchs J."/>
            <person name="Jenkins J."/>
            <person name="Haas F.B."/>
            <person name="Piednoel M."/>
            <person name="Gundlach H."/>
            <person name="Van Bel M."/>
            <person name="Meyberg R."/>
            <person name="Vives C."/>
            <person name="Morata J."/>
            <person name="Symeonidi A."/>
            <person name="Hiss M."/>
            <person name="Muchero W."/>
            <person name="Kamisugi Y."/>
            <person name="Saleh O."/>
            <person name="Blanc G."/>
            <person name="Decker E.L."/>
            <person name="van Gessel N."/>
            <person name="Grimwood J."/>
            <person name="Hayes R.D."/>
            <person name="Graham S.W."/>
            <person name="Gunter L.E."/>
            <person name="McDaniel S.F."/>
            <person name="Hoernstein S.N.W."/>
            <person name="Larsson A."/>
            <person name="Li F.W."/>
            <person name="Perroud P.F."/>
            <person name="Phillips J."/>
            <person name="Ranjan P."/>
            <person name="Rokshar D.S."/>
            <person name="Rothfels C.J."/>
            <person name="Schneider L."/>
            <person name="Shu S."/>
            <person name="Stevenson D.W."/>
            <person name="Thummler F."/>
            <person name="Tillich M."/>
            <person name="Villarreal Aguilar J.C."/>
            <person name="Widiez T."/>
            <person name="Wong G.K."/>
            <person name="Wymore A."/>
            <person name="Zhang Y."/>
            <person name="Zimmer A.D."/>
            <person name="Quatrano R.S."/>
            <person name="Mayer K.F.X."/>
            <person name="Goodstein D."/>
            <person name="Casacuberta J.M."/>
            <person name="Vandepoele K."/>
            <person name="Reski R."/>
            <person name="Cuming A.C."/>
            <person name="Tuskan G.A."/>
            <person name="Maumus F."/>
            <person name="Salse J."/>
            <person name="Schmutz J."/>
            <person name="Rensing S.A."/>
        </authorList>
    </citation>
    <scope>NUCLEOTIDE SEQUENCE [LARGE SCALE GENOMIC DNA]</scope>
    <source>
        <strain evidence="2 3">cv. Gransden 2004</strain>
    </source>
</reference>
<dbReference type="InParanoid" id="A0A2K1KHJ0"/>
<sequence length="51" mass="4918">MDVAAAPPQPHPVGETQALAPTGDVVGAIGSHGYGSGWNLSVGAHGSCVHG</sequence>
<dbReference type="EMBL" id="ABEU02000006">
    <property type="protein sequence ID" value="PNR53250.1"/>
    <property type="molecule type" value="Genomic_DNA"/>
</dbReference>
<proteinExistence type="predicted"/>
<reference evidence="1 3" key="1">
    <citation type="journal article" date="2008" name="Science">
        <title>The Physcomitrella genome reveals evolutionary insights into the conquest of land by plants.</title>
        <authorList>
            <person name="Rensing S."/>
            <person name="Lang D."/>
            <person name="Zimmer A."/>
            <person name="Terry A."/>
            <person name="Salamov A."/>
            <person name="Shapiro H."/>
            <person name="Nishiyama T."/>
            <person name="Perroud P.-F."/>
            <person name="Lindquist E."/>
            <person name="Kamisugi Y."/>
            <person name="Tanahashi T."/>
            <person name="Sakakibara K."/>
            <person name="Fujita T."/>
            <person name="Oishi K."/>
            <person name="Shin-I T."/>
            <person name="Kuroki Y."/>
            <person name="Toyoda A."/>
            <person name="Suzuki Y."/>
            <person name="Hashimoto A."/>
            <person name="Yamaguchi K."/>
            <person name="Sugano A."/>
            <person name="Kohara Y."/>
            <person name="Fujiyama A."/>
            <person name="Anterola A."/>
            <person name="Aoki S."/>
            <person name="Ashton N."/>
            <person name="Barbazuk W.B."/>
            <person name="Barker E."/>
            <person name="Bennetzen J."/>
            <person name="Bezanilla M."/>
            <person name="Blankenship R."/>
            <person name="Cho S.H."/>
            <person name="Dutcher S."/>
            <person name="Estelle M."/>
            <person name="Fawcett J.A."/>
            <person name="Gundlach H."/>
            <person name="Hanada K."/>
            <person name="Heyl A."/>
            <person name="Hicks K.A."/>
            <person name="Hugh J."/>
            <person name="Lohr M."/>
            <person name="Mayer K."/>
            <person name="Melkozernov A."/>
            <person name="Murata T."/>
            <person name="Nelson D."/>
            <person name="Pils B."/>
            <person name="Prigge M."/>
            <person name="Reiss B."/>
            <person name="Renner T."/>
            <person name="Rombauts S."/>
            <person name="Rushton P."/>
            <person name="Sanderfoot A."/>
            <person name="Schween G."/>
            <person name="Shiu S.-H."/>
            <person name="Stueber K."/>
            <person name="Theodoulou F.L."/>
            <person name="Tu H."/>
            <person name="Van de Peer Y."/>
            <person name="Verrier P.J."/>
            <person name="Waters E."/>
            <person name="Wood A."/>
            <person name="Yang L."/>
            <person name="Cove D."/>
            <person name="Cuming A."/>
            <person name="Hasebe M."/>
            <person name="Lucas S."/>
            <person name="Mishler D.B."/>
            <person name="Reski R."/>
            <person name="Grigoriev I."/>
            <person name="Quatrano R.S."/>
            <person name="Boore J.L."/>
        </authorList>
    </citation>
    <scope>NUCLEOTIDE SEQUENCE [LARGE SCALE GENOMIC DNA]</scope>
    <source>
        <strain evidence="2 3">cv. Gransden 2004</strain>
    </source>
</reference>
<dbReference type="EnsemblPlants" id="Pp3c6_29160V3.1">
    <property type="protein sequence ID" value="PAC:32977952.CDS.1"/>
    <property type="gene ID" value="Pp3c6_29160"/>
</dbReference>
<keyword evidence="3" id="KW-1185">Reference proteome</keyword>
<dbReference type="Proteomes" id="UP000006727">
    <property type="component" value="Chromosome 6"/>
</dbReference>
<dbReference type="PaxDb" id="3218-PP1S117_121V6.1"/>
<accession>A0A2K1KHJ0</accession>
<evidence type="ECO:0000313" key="2">
    <source>
        <dbReference type="EnsemblPlants" id="PAC:32977952.CDS.1"/>
    </source>
</evidence>
<organism evidence="1">
    <name type="scientific">Physcomitrium patens</name>
    <name type="common">Spreading-leaved earth moss</name>
    <name type="synonym">Physcomitrella patens</name>
    <dbReference type="NCBI Taxonomy" id="3218"/>
    <lineage>
        <taxon>Eukaryota</taxon>
        <taxon>Viridiplantae</taxon>
        <taxon>Streptophyta</taxon>
        <taxon>Embryophyta</taxon>
        <taxon>Bryophyta</taxon>
        <taxon>Bryophytina</taxon>
        <taxon>Bryopsida</taxon>
        <taxon>Funariidae</taxon>
        <taxon>Funariales</taxon>
        <taxon>Funariaceae</taxon>
        <taxon>Physcomitrium</taxon>
    </lineage>
</organism>